<dbReference type="GO" id="GO:0004364">
    <property type="term" value="F:glutathione transferase activity"/>
    <property type="evidence" value="ECO:0007669"/>
    <property type="project" value="InterPro"/>
</dbReference>
<keyword evidence="1" id="KW-0560">Oxidoreductase</keyword>
<proteinExistence type="predicted"/>
<dbReference type="PANTHER" id="PTHR43968">
    <property type="match status" value="1"/>
</dbReference>
<sequence>MVLPTDLFPHATDAALKTVEAHQDPQDLVFYAAWFCPSAQRSWITLEEKGIPYQYKEVNPYKKEKHFLDINPKGLVPAVEHQGKALFESLVLCEFFEDAYPTHEPRILPEDPYEKAYARIWIDFVAKALVPGFMRLFMAQGTEKQDAARAELYDSLRTFSAQIKGPYFLGEQFSLVDIVIAPWVTRDVIAAEHRAYNRGDVAAEWKQYAGRVEVRESVLGTKSNPEQYVDVYAPYLKDEAQSEAAKAIRAGRVIP</sequence>
<evidence type="ECO:0000313" key="5">
    <source>
        <dbReference type="Proteomes" id="UP001221142"/>
    </source>
</evidence>
<dbReference type="EMBL" id="JARKIF010000021">
    <property type="protein sequence ID" value="KAJ7617333.1"/>
    <property type="molecule type" value="Genomic_DNA"/>
</dbReference>
<dbReference type="AlphaFoldDB" id="A0AAD7BD43"/>
<dbReference type="PROSITE" id="PS50405">
    <property type="entry name" value="GST_CTER"/>
    <property type="match status" value="1"/>
</dbReference>
<feature type="domain" description="GST N-terminal" evidence="2">
    <location>
        <begin position="26"/>
        <end position="104"/>
    </location>
</feature>
<dbReference type="InterPro" id="IPR050983">
    <property type="entry name" value="GST_Omega/HSP26"/>
</dbReference>
<dbReference type="Gene3D" id="1.20.1050.10">
    <property type="match status" value="1"/>
</dbReference>
<comment type="caution">
    <text evidence="4">The sequence shown here is derived from an EMBL/GenBank/DDBJ whole genome shotgun (WGS) entry which is preliminary data.</text>
</comment>
<keyword evidence="5" id="KW-1185">Reference proteome</keyword>
<dbReference type="Pfam" id="PF13409">
    <property type="entry name" value="GST_N_2"/>
    <property type="match status" value="1"/>
</dbReference>
<dbReference type="InterPro" id="IPR036282">
    <property type="entry name" value="Glutathione-S-Trfase_C_sf"/>
</dbReference>
<evidence type="ECO:0000259" key="2">
    <source>
        <dbReference type="PROSITE" id="PS50404"/>
    </source>
</evidence>
<evidence type="ECO:0000259" key="3">
    <source>
        <dbReference type="PROSITE" id="PS50405"/>
    </source>
</evidence>
<evidence type="ECO:0000256" key="1">
    <source>
        <dbReference type="ARBA" id="ARBA00023002"/>
    </source>
</evidence>
<dbReference type="PRINTS" id="PR01625">
    <property type="entry name" value="GSTRNSFRASEO"/>
</dbReference>
<dbReference type="Gene3D" id="3.40.30.10">
    <property type="entry name" value="Glutaredoxin"/>
    <property type="match status" value="1"/>
</dbReference>
<organism evidence="4 5">
    <name type="scientific">Roridomyces roridus</name>
    <dbReference type="NCBI Taxonomy" id="1738132"/>
    <lineage>
        <taxon>Eukaryota</taxon>
        <taxon>Fungi</taxon>
        <taxon>Dikarya</taxon>
        <taxon>Basidiomycota</taxon>
        <taxon>Agaricomycotina</taxon>
        <taxon>Agaricomycetes</taxon>
        <taxon>Agaricomycetidae</taxon>
        <taxon>Agaricales</taxon>
        <taxon>Marasmiineae</taxon>
        <taxon>Mycenaceae</taxon>
        <taxon>Roridomyces</taxon>
    </lineage>
</organism>
<dbReference type="SFLD" id="SFLDS00019">
    <property type="entry name" value="Glutathione_Transferase_(cytos"/>
    <property type="match status" value="1"/>
</dbReference>
<dbReference type="SUPFAM" id="SSF52833">
    <property type="entry name" value="Thioredoxin-like"/>
    <property type="match status" value="1"/>
</dbReference>
<evidence type="ECO:0000313" key="4">
    <source>
        <dbReference type="EMBL" id="KAJ7617333.1"/>
    </source>
</evidence>
<dbReference type="SFLD" id="SFLDG00358">
    <property type="entry name" value="Main_(cytGST)"/>
    <property type="match status" value="1"/>
</dbReference>
<protein>
    <submittedName>
        <fullName evidence="4">Glutathione-S-transferase</fullName>
    </submittedName>
</protein>
<dbReference type="SUPFAM" id="SSF47616">
    <property type="entry name" value="GST C-terminal domain-like"/>
    <property type="match status" value="1"/>
</dbReference>
<name>A0AAD7BD43_9AGAR</name>
<dbReference type="PROSITE" id="PS50404">
    <property type="entry name" value="GST_NTER"/>
    <property type="match status" value="1"/>
</dbReference>
<dbReference type="GO" id="GO:0045174">
    <property type="term" value="F:glutathione dehydrogenase (ascorbate) activity"/>
    <property type="evidence" value="ECO:0007669"/>
    <property type="project" value="UniProtKB-ARBA"/>
</dbReference>
<dbReference type="InterPro" id="IPR005442">
    <property type="entry name" value="GST_omega"/>
</dbReference>
<accession>A0AAD7BD43</accession>
<dbReference type="InterPro" id="IPR010987">
    <property type="entry name" value="Glutathione-S-Trfase_C-like"/>
</dbReference>
<dbReference type="Proteomes" id="UP001221142">
    <property type="component" value="Unassembled WGS sequence"/>
</dbReference>
<dbReference type="InterPro" id="IPR040079">
    <property type="entry name" value="Glutathione_S-Trfase"/>
</dbReference>
<dbReference type="GO" id="GO:0005737">
    <property type="term" value="C:cytoplasm"/>
    <property type="evidence" value="ECO:0007669"/>
    <property type="project" value="InterPro"/>
</dbReference>
<dbReference type="InterPro" id="IPR036249">
    <property type="entry name" value="Thioredoxin-like_sf"/>
</dbReference>
<dbReference type="PANTHER" id="PTHR43968:SF6">
    <property type="entry name" value="GLUTATHIONE S-TRANSFERASE OMEGA"/>
    <property type="match status" value="1"/>
</dbReference>
<dbReference type="InterPro" id="IPR004045">
    <property type="entry name" value="Glutathione_S-Trfase_N"/>
</dbReference>
<dbReference type="Pfam" id="PF13410">
    <property type="entry name" value="GST_C_2"/>
    <property type="match status" value="1"/>
</dbReference>
<gene>
    <name evidence="4" type="ORF">FB45DRAFT_841184</name>
</gene>
<feature type="domain" description="GST C-terminal" evidence="3">
    <location>
        <begin position="111"/>
        <end position="231"/>
    </location>
</feature>
<dbReference type="CDD" id="cd00570">
    <property type="entry name" value="GST_N_family"/>
    <property type="match status" value="1"/>
</dbReference>
<reference evidence="4" key="1">
    <citation type="submission" date="2023-03" db="EMBL/GenBank/DDBJ databases">
        <title>Massive genome expansion in bonnet fungi (Mycena s.s.) driven by repeated elements and novel gene families across ecological guilds.</title>
        <authorList>
            <consortium name="Lawrence Berkeley National Laboratory"/>
            <person name="Harder C.B."/>
            <person name="Miyauchi S."/>
            <person name="Viragh M."/>
            <person name="Kuo A."/>
            <person name="Thoen E."/>
            <person name="Andreopoulos B."/>
            <person name="Lu D."/>
            <person name="Skrede I."/>
            <person name="Drula E."/>
            <person name="Henrissat B."/>
            <person name="Morin E."/>
            <person name="Kohler A."/>
            <person name="Barry K."/>
            <person name="LaButti K."/>
            <person name="Morin E."/>
            <person name="Salamov A."/>
            <person name="Lipzen A."/>
            <person name="Mereny Z."/>
            <person name="Hegedus B."/>
            <person name="Baldrian P."/>
            <person name="Stursova M."/>
            <person name="Weitz H."/>
            <person name="Taylor A."/>
            <person name="Grigoriev I.V."/>
            <person name="Nagy L.G."/>
            <person name="Martin F."/>
            <person name="Kauserud H."/>
        </authorList>
    </citation>
    <scope>NUCLEOTIDE SEQUENCE</scope>
    <source>
        <strain evidence="4">9284</strain>
    </source>
</reference>